<dbReference type="Pfam" id="PF03033">
    <property type="entry name" value="Glyco_transf_28"/>
    <property type="match status" value="1"/>
</dbReference>
<evidence type="ECO:0000259" key="1">
    <source>
        <dbReference type="Pfam" id="PF03033"/>
    </source>
</evidence>
<dbReference type="PANTHER" id="PTHR48050">
    <property type="entry name" value="STEROL 3-BETA-GLUCOSYLTRANSFERASE"/>
    <property type="match status" value="1"/>
</dbReference>
<dbReference type="EMBL" id="CP063458">
    <property type="protein sequence ID" value="QOV91970.1"/>
    <property type="molecule type" value="Genomic_DNA"/>
</dbReference>
<dbReference type="Pfam" id="PF06722">
    <property type="entry name" value="EryCIII-like_C"/>
    <property type="match status" value="1"/>
</dbReference>
<dbReference type="InterPro" id="IPR050426">
    <property type="entry name" value="Glycosyltransferase_28"/>
</dbReference>
<dbReference type="KEGG" id="hbs:IPV69_11690"/>
<sequence>MHILLLPVGSHGDVHPAVGLGLRLQARGHRVTVITNGHFESLVRDAGLAFIATSTSEQYLQTISDPDIWHPKRAFFAVARSLMDLARPTYDILAELHAEQPGQLLAIGTSLALAGRLAQEKLGLPFVSMHLSPALFQSVYETPRLPGGPSINWAPRWLKRILFLVANGMIDRAICPGLNTFRAELSLPPIKGVLKHWWHSPTLVLAMFPDWYCAVQPDWPPHTHAVGFPMYDEKGVTPLPAALAAFLSAGPAPVAFTPGSAMFHADEFFATSAEACRLAGLRGVLLTRKREQVPKSLPPGVIHIDYAPFSELLPRCAALVHHGGIGTSAQALAAGVPQLVQPFAHDQPDNAERLEKIGVARTVNPRHYKPPYVACVLTELTTSRDIRESCRQAADRMRGADAIGTACSLIEGLL</sequence>
<dbReference type="GO" id="GO:0005975">
    <property type="term" value="P:carbohydrate metabolic process"/>
    <property type="evidence" value="ECO:0007669"/>
    <property type="project" value="InterPro"/>
</dbReference>
<dbReference type="SUPFAM" id="SSF53756">
    <property type="entry name" value="UDP-Glycosyltransferase/glycogen phosphorylase"/>
    <property type="match status" value="1"/>
</dbReference>
<dbReference type="GO" id="GO:0016758">
    <property type="term" value="F:hexosyltransferase activity"/>
    <property type="evidence" value="ECO:0007669"/>
    <property type="project" value="InterPro"/>
</dbReference>
<dbReference type="GO" id="GO:0008194">
    <property type="term" value="F:UDP-glycosyltransferase activity"/>
    <property type="evidence" value="ECO:0007669"/>
    <property type="project" value="InterPro"/>
</dbReference>
<feature type="domain" description="Erythromycin biosynthesis protein CIII-like C-terminal" evidence="2">
    <location>
        <begin position="289"/>
        <end position="397"/>
    </location>
</feature>
<dbReference type="InterPro" id="IPR004276">
    <property type="entry name" value="GlycoTrans_28_N"/>
</dbReference>
<reference evidence="3 4" key="1">
    <citation type="submission" date="2020-10" db="EMBL/GenBank/DDBJ databases">
        <title>Wide distribution of Phycisphaera-like planctomycetes from WD2101 soil group in peatlands and genome analysis of the first cultivated representative.</title>
        <authorList>
            <person name="Dedysh S.N."/>
            <person name="Beletsky A.V."/>
            <person name="Ivanova A."/>
            <person name="Kulichevskaya I.S."/>
            <person name="Suzina N.E."/>
            <person name="Philippov D.A."/>
            <person name="Rakitin A.L."/>
            <person name="Mardanov A.V."/>
            <person name="Ravin N.V."/>
        </authorList>
    </citation>
    <scope>NUCLEOTIDE SEQUENCE [LARGE SCALE GENOMIC DNA]</scope>
    <source>
        <strain evidence="3 4">M1803</strain>
    </source>
</reference>
<feature type="domain" description="Glycosyltransferase family 28 N-terminal" evidence="1">
    <location>
        <begin position="3"/>
        <end position="140"/>
    </location>
</feature>
<proteinExistence type="predicted"/>
<dbReference type="InterPro" id="IPR002213">
    <property type="entry name" value="UDP_glucos_trans"/>
</dbReference>
<dbReference type="InterPro" id="IPR010610">
    <property type="entry name" value="EryCIII-like_C"/>
</dbReference>
<dbReference type="AlphaFoldDB" id="A0A7M2X599"/>
<dbReference type="CDD" id="cd03784">
    <property type="entry name" value="GT1_Gtf-like"/>
    <property type="match status" value="1"/>
</dbReference>
<dbReference type="PANTHER" id="PTHR48050:SF13">
    <property type="entry name" value="STEROL 3-BETA-GLUCOSYLTRANSFERASE UGT80A2"/>
    <property type="match status" value="1"/>
</dbReference>
<accession>A0A7M2X599</accession>
<evidence type="ECO:0000259" key="2">
    <source>
        <dbReference type="Pfam" id="PF06722"/>
    </source>
</evidence>
<dbReference type="Proteomes" id="UP000593765">
    <property type="component" value="Chromosome"/>
</dbReference>
<name>A0A7M2X599_9BACT</name>
<organism evidence="3 4">
    <name type="scientific">Humisphaera borealis</name>
    <dbReference type="NCBI Taxonomy" id="2807512"/>
    <lineage>
        <taxon>Bacteria</taxon>
        <taxon>Pseudomonadati</taxon>
        <taxon>Planctomycetota</taxon>
        <taxon>Phycisphaerae</taxon>
        <taxon>Tepidisphaerales</taxon>
        <taxon>Tepidisphaeraceae</taxon>
        <taxon>Humisphaera</taxon>
    </lineage>
</organism>
<gene>
    <name evidence="3" type="ORF">IPV69_11690</name>
</gene>
<protein>
    <submittedName>
        <fullName evidence="3">Glycosyltransferase family 1 protein</fullName>
    </submittedName>
</protein>
<keyword evidence="4" id="KW-1185">Reference proteome</keyword>
<dbReference type="RefSeq" id="WP_206295292.1">
    <property type="nucleotide sequence ID" value="NZ_CP063458.1"/>
</dbReference>
<evidence type="ECO:0000313" key="3">
    <source>
        <dbReference type="EMBL" id="QOV91970.1"/>
    </source>
</evidence>
<dbReference type="Gene3D" id="3.40.50.2000">
    <property type="entry name" value="Glycogen Phosphorylase B"/>
    <property type="match status" value="2"/>
</dbReference>
<dbReference type="GO" id="GO:0033072">
    <property type="term" value="P:vancomycin biosynthetic process"/>
    <property type="evidence" value="ECO:0007669"/>
    <property type="project" value="UniProtKB-ARBA"/>
</dbReference>
<evidence type="ECO:0000313" key="4">
    <source>
        <dbReference type="Proteomes" id="UP000593765"/>
    </source>
</evidence>